<dbReference type="InterPro" id="IPR001810">
    <property type="entry name" value="F-box_dom"/>
</dbReference>
<dbReference type="Proteomes" id="UP000307440">
    <property type="component" value="Unassembled WGS sequence"/>
</dbReference>
<name>A0A5C3L549_COPMA</name>
<dbReference type="STRING" id="230819.A0A5C3L549"/>
<dbReference type="Gene3D" id="3.80.10.10">
    <property type="entry name" value="Ribonuclease Inhibitor"/>
    <property type="match status" value="1"/>
</dbReference>
<evidence type="ECO:0000259" key="1">
    <source>
        <dbReference type="Pfam" id="PF12937"/>
    </source>
</evidence>
<organism evidence="2 3">
    <name type="scientific">Coprinopsis marcescibilis</name>
    <name type="common">Agaric fungus</name>
    <name type="synonym">Psathyrella marcescibilis</name>
    <dbReference type="NCBI Taxonomy" id="230819"/>
    <lineage>
        <taxon>Eukaryota</taxon>
        <taxon>Fungi</taxon>
        <taxon>Dikarya</taxon>
        <taxon>Basidiomycota</taxon>
        <taxon>Agaricomycotina</taxon>
        <taxon>Agaricomycetes</taxon>
        <taxon>Agaricomycetidae</taxon>
        <taxon>Agaricales</taxon>
        <taxon>Agaricineae</taxon>
        <taxon>Psathyrellaceae</taxon>
        <taxon>Coprinopsis</taxon>
    </lineage>
</organism>
<dbReference type="PANTHER" id="PTHR38926">
    <property type="entry name" value="F-BOX DOMAIN CONTAINING PROTEIN, EXPRESSED"/>
    <property type="match status" value="1"/>
</dbReference>
<dbReference type="OrthoDB" id="3203373at2759"/>
<gene>
    <name evidence="2" type="ORF">FA15DRAFT_634416</name>
</gene>
<dbReference type="AlphaFoldDB" id="A0A5C3L549"/>
<dbReference type="PANTHER" id="PTHR38926:SF72">
    <property type="entry name" value="IM:7136021-RELATED"/>
    <property type="match status" value="1"/>
</dbReference>
<accession>A0A5C3L549</accession>
<proteinExistence type="predicted"/>
<protein>
    <recommendedName>
        <fullName evidence="1">F-box domain-containing protein</fullName>
    </recommendedName>
</protein>
<reference evidence="2 3" key="1">
    <citation type="journal article" date="2019" name="Nat. Ecol. Evol.">
        <title>Megaphylogeny resolves global patterns of mushroom evolution.</title>
        <authorList>
            <person name="Varga T."/>
            <person name="Krizsan K."/>
            <person name="Foldi C."/>
            <person name="Dima B."/>
            <person name="Sanchez-Garcia M."/>
            <person name="Sanchez-Ramirez S."/>
            <person name="Szollosi G.J."/>
            <person name="Szarkandi J.G."/>
            <person name="Papp V."/>
            <person name="Albert L."/>
            <person name="Andreopoulos W."/>
            <person name="Angelini C."/>
            <person name="Antonin V."/>
            <person name="Barry K.W."/>
            <person name="Bougher N.L."/>
            <person name="Buchanan P."/>
            <person name="Buyck B."/>
            <person name="Bense V."/>
            <person name="Catcheside P."/>
            <person name="Chovatia M."/>
            <person name="Cooper J."/>
            <person name="Damon W."/>
            <person name="Desjardin D."/>
            <person name="Finy P."/>
            <person name="Geml J."/>
            <person name="Haridas S."/>
            <person name="Hughes K."/>
            <person name="Justo A."/>
            <person name="Karasinski D."/>
            <person name="Kautmanova I."/>
            <person name="Kiss B."/>
            <person name="Kocsube S."/>
            <person name="Kotiranta H."/>
            <person name="LaButti K.M."/>
            <person name="Lechner B.E."/>
            <person name="Liimatainen K."/>
            <person name="Lipzen A."/>
            <person name="Lukacs Z."/>
            <person name="Mihaltcheva S."/>
            <person name="Morgado L.N."/>
            <person name="Niskanen T."/>
            <person name="Noordeloos M.E."/>
            <person name="Ohm R.A."/>
            <person name="Ortiz-Santana B."/>
            <person name="Ovrebo C."/>
            <person name="Racz N."/>
            <person name="Riley R."/>
            <person name="Savchenko A."/>
            <person name="Shiryaev A."/>
            <person name="Soop K."/>
            <person name="Spirin V."/>
            <person name="Szebenyi C."/>
            <person name="Tomsovsky M."/>
            <person name="Tulloss R.E."/>
            <person name="Uehling J."/>
            <person name="Grigoriev I.V."/>
            <person name="Vagvolgyi C."/>
            <person name="Papp T."/>
            <person name="Martin F.M."/>
            <person name="Miettinen O."/>
            <person name="Hibbett D.S."/>
            <person name="Nagy L.G."/>
        </authorList>
    </citation>
    <scope>NUCLEOTIDE SEQUENCE [LARGE SCALE GENOMIC DNA]</scope>
    <source>
        <strain evidence="2 3">CBS 121175</strain>
    </source>
</reference>
<dbReference type="Pfam" id="PF12937">
    <property type="entry name" value="F-box-like"/>
    <property type="match status" value="1"/>
</dbReference>
<sequence>MDTNAANEESIIQANIHRLQVSKANLLREIEKIDQQLLHETAKYGRFRNDRNPALQIPNEIITSIFMLVHNRLRYANSVKARSEALRFLLSISHVCTRWRVIVLNTCLLWNEIIMTFRHGFASPVPLECLEAHLIRSGDCYLDMAFNLTGSYIGYPSFLQLIGRHSTRWRRVSLLVAFGNVSHFQNAFQNLHTPVLEHFSVNIQNTQGGGPGTPRIPYPSDSPQMFDLGSPKLTFLRLAGAAFGTLVPDCNMLQTLHLVGWNRSFLTWERLREGLEAMPLLTNLSLDKLCVRHARDPFKDSQPMHLPKLRCLRIRDPYSPVIMMLPLMVLPKLESLHLHHLEMFDSLSIPTVTTLSLETCNLQEIEVVNLVSRFPNVEELGIDDCSFSSLFNLLSSGEAEEPEPWPKLHTLTVRELPMSDVVYLVSLVLARKERQMPLQVLRVDRRSRTVLRNKHRLDWLAGEMEVQHRDFAESWPPGLGYDDPHDLED</sequence>
<feature type="domain" description="F-box" evidence="1">
    <location>
        <begin position="56"/>
        <end position="113"/>
    </location>
</feature>
<evidence type="ECO:0000313" key="2">
    <source>
        <dbReference type="EMBL" id="TFK28159.1"/>
    </source>
</evidence>
<evidence type="ECO:0000313" key="3">
    <source>
        <dbReference type="Proteomes" id="UP000307440"/>
    </source>
</evidence>
<dbReference type="SUPFAM" id="SSF52047">
    <property type="entry name" value="RNI-like"/>
    <property type="match status" value="1"/>
</dbReference>
<keyword evidence="3" id="KW-1185">Reference proteome</keyword>
<dbReference type="InterPro" id="IPR032675">
    <property type="entry name" value="LRR_dom_sf"/>
</dbReference>
<dbReference type="EMBL" id="ML210158">
    <property type="protein sequence ID" value="TFK28159.1"/>
    <property type="molecule type" value="Genomic_DNA"/>
</dbReference>